<feature type="domain" description="Ig-like" evidence="4">
    <location>
        <begin position="110"/>
        <end position="210"/>
    </location>
</feature>
<dbReference type="SMART" id="SM00408">
    <property type="entry name" value="IGc2"/>
    <property type="match status" value="4"/>
</dbReference>
<keyword evidence="2" id="KW-1133">Transmembrane helix</keyword>
<evidence type="ECO:0000256" key="2">
    <source>
        <dbReference type="SAM" id="Phobius"/>
    </source>
</evidence>
<dbReference type="InterPro" id="IPR013783">
    <property type="entry name" value="Ig-like_fold"/>
</dbReference>
<dbReference type="GO" id="GO:1990782">
    <property type="term" value="F:protein tyrosine kinase binding"/>
    <property type="evidence" value="ECO:0007669"/>
    <property type="project" value="TreeGrafter"/>
</dbReference>
<feature type="signal peptide" evidence="3">
    <location>
        <begin position="1"/>
        <end position="19"/>
    </location>
</feature>
<dbReference type="PROSITE" id="PS50835">
    <property type="entry name" value="IG_LIKE"/>
    <property type="match status" value="4"/>
</dbReference>
<dbReference type="Gene3D" id="2.60.40.10">
    <property type="entry name" value="Immunoglobulins"/>
    <property type="match status" value="3"/>
</dbReference>
<dbReference type="InterPro" id="IPR013151">
    <property type="entry name" value="Immunoglobulin_dom"/>
</dbReference>
<organism evidence="5 6">
    <name type="scientific">Mugilogobius chulae</name>
    <name type="common">yellowstripe goby</name>
    <dbReference type="NCBI Taxonomy" id="88201"/>
    <lineage>
        <taxon>Eukaryota</taxon>
        <taxon>Metazoa</taxon>
        <taxon>Chordata</taxon>
        <taxon>Craniata</taxon>
        <taxon>Vertebrata</taxon>
        <taxon>Euteleostomi</taxon>
        <taxon>Actinopterygii</taxon>
        <taxon>Neopterygii</taxon>
        <taxon>Teleostei</taxon>
        <taxon>Neoteleostei</taxon>
        <taxon>Acanthomorphata</taxon>
        <taxon>Gobiaria</taxon>
        <taxon>Gobiiformes</taxon>
        <taxon>Gobioidei</taxon>
        <taxon>Gobiidae</taxon>
        <taxon>Gobionellinae</taxon>
        <taxon>Mugilogobius</taxon>
    </lineage>
</organism>
<dbReference type="AlphaFoldDB" id="A0AAW0N7S1"/>
<evidence type="ECO:0000256" key="1">
    <source>
        <dbReference type="ARBA" id="ARBA00023319"/>
    </source>
</evidence>
<evidence type="ECO:0000313" key="6">
    <source>
        <dbReference type="Proteomes" id="UP001460270"/>
    </source>
</evidence>
<feature type="domain" description="Ig-like" evidence="4">
    <location>
        <begin position="217"/>
        <end position="312"/>
    </location>
</feature>
<dbReference type="GO" id="GO:0042110">
    <property type="term" value="P:T cell activation"/>
    <property type="evidence" value="ECO:0007669"/>
    <property type="project" value="TreeGrafter"/>
</dbReference>
<feature type="transmembrane region" description="Helical" evidence="2">
    <location>
        <begin position="415"/>
        <end position="434"/>
    </location>
</feature>
<sequence>MIYKCIIVAVFLLFKDVDCEEVFAGVGSTAVLPCKTIPWVESPAVSWSNSKGSMWRIQRDGLQYWSLPWASRVRCPHTGFELGDYSLQIFSVKEEDAGSYICSVVKDSRPVTTVVTLRVIQVSVSPAAPLVGQSVRIVCSVNHRDLVRRSVSWELNGRPYEDRSNSRSRSHFGRDADTTLNVKASESLSGNWTCVVRSQNGEGRASGLLEVKGIVNPPSDDTQIFAAVGSAVSLPCVFSNGLTPSGALWERLQSQITSKPSVGDLPDSFSPPLPLVSTRDKSARLREVSFEDSGRYRCSATVNGVKIERNMQLVTAKVEAQVSETDGSVKLTCRLSRSSPDTNYEWIYTTSDLNGTQVTTTVQKSQTVTVSRTSAGLWTCRFYGPQGLLGNVTYQVHNRERQKGAESVRSVSRGAAFLLAGLCLLITLLLIVLSQMYRNYQRSKNTLQFPALETVLHVRSVEKEMKERRQNQK</sequence>
<gene>
    <name evidence="5" type="ORF">WMY93_026524</name>
</gene>
<dbReference type="PANTHER" id="PTHR11422">
    <property type="entry name" value="T-CELL SURFACE GLYCOPROTEIN CD4"/>
    <property type="match status" value="1"/>
</dbReference>
<feature type="domain" description="Ig-like" evidence="4">
    <location>
        <begin position="328"/>
        <end position="381"/>
    </location>
</feature>
<feature type="chain" id="PRO_5043698984" description="Ig-like domain-containing protein" evidence="3">
    <location>
        <begin position="20"/>
        <end position="473"/>
    </location>
</feature>
<dbReference type="EMBL" id="JBBPFD010000019">
    <property type="protein sequence ID" value="KAK7886903.1"/>
    <property type="molecule type" value="Genomic_DNA"/>
</dbReference>
<name>A0AAW0N7S1_9GOBI</name>
<keyword evidence="2" id="KW-0472">Membrane</keyword>
<protein>
    <recommendedName>
        <fullName evidence="4">Ig-like domain-containing protein</fullName>
    </recommendedName>
</protein>
<feature type="domain" description="Ig-like" evidence="4">
    <location>
        <begin position="27"/>
        <end position="104"/>
    </location>
</feature>
<keyword evidence="2" id="KW-0812">Transmembrane</keyword>
<dbReference type="GO" id="GO:0070374">
    <property type="term" value="P:positive regulation of ERK1 and ERK2 cascade"/>
    <property type="evidence" value="ECO:0007669"/>
    <property type="project" value="TreeGrafter"/>
</dbReference>
<dbReference type="GO" id="GO:0045121">
    <property type="term" value="C:membrane raft"/>
    <property type="evidence" value="ECO:0007669"/>
    <property type="project" value="TreeGrafter"/>
</dbReference>
<dbReference type="GO" id="GO:0035723">
    <property type="term" value="P:interleukin-15-mediated signaling pathway"/>
    <property type="evidence" value="ECO:0007669"/>
    <property type="project" value="TreeGrafter"/>
</dbReference>
<dbReference type="Proteomes" id="UP001460270">
    <property type="component" value="Unassembled WGS sequence"/>
</dbReference>
<dbReference type="GO" id="GO:0042289">
    <property type="term" value="F:MHC class II protein binding"/>
    <property type="evidence" value="ECO:0007669"/>
    <property type="project" value="TreeGrafter"/>
</dbReference>
<dbReference type="SUPFAM" id="SSF48726">
    <property type="entry name" value="Immunoglobulin"/>
    <property type="match status" value="4"/>
</dbReference>
<keyword evidence="1" id="KW-0393">Immunoglobulin domain</keyword>
<dbReference type="InterPro" id="IPR007110">
    <property type="entry name" value="Ig-like_dom"/>
</dbReference>
<dbReference type="GO" id="GO:0009897">
    <property type="term" value="C:external side of plasma membrane"/>
    <property type="evidence" value="ECO:0007669"/>
    <property type="project" value="TreeGrafter"/>
</dbReference>
<proteinExistence type="predicted"/>
<dbReference type="Pfam" id="PF00047">
    <property type="entry name" value="ig"/>
    <property type="match status" value="2"/>
</dbReference>
<evidence type="ECO:0000259" key="4">
    <source>
        <dbReference type="PROSITE" id="PS50835"/>
    </source>
</evidence>
<dbReference type="InterPro" id="IPR003599">
    <property type="entry name" value="Ig_sub"/>
</dbReference>
<accession>A0AAW0N7S1</accession>
<evidence type="ECO:0000256" key="3">
    <source>
        <dbReference type="SAM" id="SignalP"/>
    </source>
</evidence>
<dbReference type="SMART" id="SM00409">
    <property type="entry name" value="IG"/>
    <property type="match status" value="3"/>
</dbReference>
<dbReference type="InterPro" id="IPR003598">
    <property type="entry name" value="Ig_sub2"/>
</dbReference>
<comment type="caution">
    <text evidence="5">The sequence shown here is derived from an EMBL/GenBank/DDBJ whole genome shotgun (WGS) entry which is preliminary data.</text>
</comment>
<keyword evidence="6" id="KW-1185">Reference proteome</keyword>
<dbReference type="InterPro" id="IPR036179">
    <property type="entry name" value="Ig-like_dom_sf"/>
</dbReference>
<dbReference type="PANTHER" id="PTHR11422:SF12">
    <property type="entry name" value="MICROFIBRIL-ASSOCIATED GLYCOPROTEIN 3"/>
    <property type="match status" value="1"/>
</dbReference>
<keyword evidence="3" id="KW-0732">Signal</keyword>
<reference evidence="6" key="1">
    <citation type="submission" date="2024-04" db="EMBL/GenBank/DDBJ databases">
        <title>Salinicola lusitanus LLJ914,a marine bacterium isolated from the Okinawa Trough.</title>
        <authorList>
            <person name="Li J."/>
        </authorList>
    </citation>
    <scope>NUCLEOTIDE SEQUENCE [LARGE SCALE GENOMIC DNA]</scope>
</reference>
<evidence type="ECO:0000313" key="5">
    <source>
        <dbReference type="EMBL" id="KAK7886903.1"/>
    </source>
</evidence>